<accession>A0ABU4RAA7</accession>
<keyword evidence="1" id="KW-1133">Transmembrane helix</keyword>
<name>A0ABU4RAA7_9FLAO</name>
<dbReference type="Proteomes" id="UP001273350">
    <property type="component" value="Unassembled WGS sequence"/>
</dbReference>
<sequence length="147" mass="17326">MKNKFYSKYQIYAITGLFVGIMYMIFNFFQYEKSIKNGVLVEKVVISQSCRSYTKLASGISIKEGNEVYSVKLDYGTCIKYPVKSKIKVVHDKNRALFIYPVKILNYGKIYLLGILLLISLIPWLYLIKLVRNTKKPQSRRRSRRRY</sequence>
<evidence type="ECO:0000256" key="1">
    <source>
        <dbReference type="SAM" id="Phobius"/>
    </source>
</evidence>
<reference evidence="2 3" key="1">
    <citation type="submission" date="2023-11" db="EMBL/GenBank/DDBJ databases">
        <title>Unpublished Manusciprt.</title>
        <authorList>
            <person name="Saticioglu I.B."/>
            <person name="Ay H."/>
            <person name="Ajmi N."/>
            <person name="Altun S."/>
            <person name="Duman M."/>
        </authorList>
    </citation>
    <scope>NUCLEOTIDE SEQUENCE [LARGE SCALE GENOMIC DNA]</scope>
    <source>
        <strain evidence="2 3">Fl-318</strain>
    </source>
</reference>
<evidence type="ECO:0000313" key="2">
    <source>
        <dbReference type="EMBL" id="MDX6189494.1"/>
    </source>
</evidence>
<gene>
    <name evidence="2" type="ORF">SGQ83_09055</name>
</gene>
<dbReference type="RefSeq" id="WP_230001797.1">
    <property type="nucleotide sequence ID" value="NZ_CP087134.1"/>
</dbReference>
<dbReference type="EMBL" id="JAWXVI010000005">
    <property type="protein sequence ID" value="MDX6189494.1"/>
    <property type="molecule type" value="Genomic_DNA"/>
</dbReference>
<feature type="transmembrane region" description="Helical" evidence="1">
    <location>
        <begin position="110"/>
        <end position="131"/>
    </location>
</feature>
<keyword evidence="1" id="KW-0812">Transmembrane</keyword>
<feature type="transmembrane region" description="Helical" evidence="1">
    <location>
        <begin position="12"/>
        <end position="31"/>
    </location>
</feature>
<protein>
    <recommendedName>
        <fullName evidence="4">DUF3592 domain-containing protein</fullName>
    </recommendedName>
</protein>
<keyword evidence="3" id="KW-1185">Reference proteome</keyword>
<proteinExistence type="predicted"/>
<keyword evidence="1" id="KW-0472">Membrane</keyword>
<comment type="caution">
    <text evidence="2">The sequence shown here is derived from an EMBL/GenBank/DDBJ whole genome shotgun (WGS) entry which is preliminary data.</text>
</comment>
<organism evidence="2 3">
    <name type="scientific">Flavobacterium cupriresistens</name>
    <dbReference type="NCBI Taxonomy" id="2893885"/>
    <lineage>
        <taxon>Bacteria</taxon>
        <taxon>Pseudomonadati</taxon>
        <taxon>Bacteroidota</taxon>
        <taxon>Flavobacteriia</taxon>
        <taxon>Flavobacteriales</taxon>
        <taxon>Flavobacteriaceae</taxon>
        <taxon>Flavobacterium</taxon>
    </lineage>
</organism>
<evidence type="ECO:0008006" key="4">
    <source>
        <dbReference type="Google" id="ProtNLM"/>
    </source>
</evidence>
<evidence type="ECO:0000313" key="3">
    <source>
        <dbReference type="Proteomes" id="UP001273350"/>
    </source>
</evidence>